<feature type="domain" description="Co-chaperone DjlA N-terminal" evidence="1">
    <location>
        <begin position="26"/>
        <end position="143"/>
    </location>
</feature>
<organism evidence="2">
    <name type="scientific">marine metagenome</name>
    <dbReference type="NCBI Taxonomy" id="408172"/>
    <lineage>
        <taxon>unclassified sequences</taxon>
        <taxon>metagenomes</taxon>
        <taxon>ecological metagenomes</taxon>
    </lineage>
</organism>
<dbReference type="CDD" id="cd07313">
    <property type="entry name" value="terB_like_2"/>
    <property type="match status" value="1"/>
</dbReference>
<gene>
    <name evidence="2" type="ORF">METZ01_LOCUS382270</name>
</gene>
<proteinExistence type="predicted"/>
<dbReference type="InterPro" id="IPR007791">
    <property type="entry name" value="DjlA_N"/>
</dbReference>
<dbReference type="EMBL" id="UINC01141589">
    <property type="protein sequence ID" value="SVD29416.1"/>
    <property type="molecule type" value="Genomic_DNA"/>
</dbReference>
<dbReference type="AlphaFoldDB" id="A0A382U533"/>
<evidence type="ECO:0000259" key="1">
    <source>
        <dbReference type="Pfam" id="PF05099"/>
    </source>
</evidence>
<dbReference type="Gene3D" id="1.10.3680.10">
    <property type="entry name" value="TerB-like"/>
    <property type="match status" value="1"/>
</dbReference>
<dbReference type="InterPro" id="IPR029024">
    <property type="entry name" value="TerB-like"/>
</dbReference>
<accession>A0A382U533</accession>
<dbReference type="Pfam" id="PF05099">
    <property type="entry name" value="TerB"/>
    <property type="match status" value="1"/>
</dbReference>
<name>A0A382U533_9ZZZZ</name>
<sequence>MLNRISSLFLGSTKTDLEGEGNSRMQLAAAALLIEAAYMDEQFDESERAVISDLVRRRFDLELADSERLLFEAESAVAKSQQLYEFTRAVNDRFTPEQRIELMEMLWEVVYADGRVHDFEVSLLRRLGGLLYVSDQDRALARQRVVQRLGQS</sequence>
<evidence type="ECO:0000313" key="2">
    <source>
        <dbReference type="EMBL" id="SVD29416.1"/>
    </source>
</evidence>
<reference evidence="2" key="1">
    <citation type="submission" date="2018-05" db="EMBL/GenBank/DDBJ databases">
        <authorList>
            <person name="Lanie J.A."/>
            <person name="Ng W.-L."/>
            <person name="Kazmierczak K.M."/>
            <person name="Andrzejewski T.M."/>
            <person name="Davidsen T.M."/>
            <person name="Wayne K.J."/>
            <person name="Tettelin H."/>
            <person name="Glass J.I."/>
            <person name="Rusch D."/>
            <person name="Podicherti R."/>
            <person name="Tsui H.-C.T."/>
            <person name="Winkler M.E."/>
        </authorList>
    </citation>
    <scope>NUCLEOTIDE SEQUENCE</scope>
</reference>
<protein>
    <recommendedName>
        <fullName evidence="1">Co-chaperone DjlA N-terminal domain-containing protein</fullName>
    </recommendedName>
</protein>
<dbReference type="SUPFAM" id="SSF158682">
    <property type="entry name" value="TerB-like"/>
    <property type="match status" value="1"/>
</dbReference>